<evidence type="ECO:0008006" key="3">
    <source>
        <dbReference type="Google" id="ProtNLM"/>
    </source>
</evidence>
<feature type="transmembrane region" description="Helical" evidence="1">
    <location>
        <begin position="137"/>
        <end position="157"/>
    </location>
</feature>
<organism evidence="2">
    <name type="scientific">marine sediment metagenome</name>
    <dbReference type="NCBI Taxonomy" id="412755"/>
    <lineage>
        <taxon>unclassified sequences</taxon>
        <taxon>metagenomes</taxon>
        <taxon>ecological metagenomes</taxon>
    </lineage>
</organism>
<sequence>MKILTKRYPLGSIPRQQTDGRYINETLNENIKLLAKNITKDMTYLGIITSSTLEVGTGKSVFAQQISEAYLEYVREFHNIDNKLSMKNLVFRPQDIIERSFEVPRYSVVICDEWEDSHYWSELGKTLRQFFRKCRQLNLFILVIIPNFFQLPMSYAISRSVFLVDVKFTGEFDRGYFSFYNFQKKKNLYIRGKKSQDYDIIKPNFTGRFVDGYVVDREEYLKEKMNDLLSQEDMEKKPEVTRRSILIELFIKLKNNLKGVTNLELAKGFGISEQTAYNWINTYKESLKGSYNTNNLDFEGSTKPKTPNLDPLLVYPKGGGDNLSTAKNDKGIDVPIPAVEK</sequence>
<dbReference type="EMBL" id="LAZR01001217">
    <property type="protein sequence ID" value="KKN48521.1"/>
    <property type="molecule type" value="Genomic_DNA"/>
</dbReference>
<proteinExistence type="predicted"/>
<reference evidence="2" key="1">
    <citation type="journal article" date="2015" name="Nature">
        <title>Complex archaea that bridge the gap between prokaryotes and eukaryotes.</title>
        <authorList>
            <person name="Spang A."/>
            <person name="Saw J.H."/>
            <person name="Jorgensen S.L."/>
            <person name="Zaremba-Niedzwiedzka K."/>
            <person name="Martijn J."/>
            <person name="Lind A.E."/>
            <person name="van Eijk R."/>
            <person name="Schleper C."/>
            <person name="Guy L."/>
            <person name="Ettema T.J."/>
        </authorList>
    </citation>
    <scope>NUCLEOTIDE SEQUENCE</scope>
</reference>
<dbReference type="AlphaFoldDB" id="A0A0F9THQ4"/>
<evidence type="ECO:0000256" key="1">
    <source>
        <dbReference type="SAM" id="Phobius"/>
    </source>
</evidence>
<keyword evidence="1" id="KW-0812">Transmembrane</keyword>
<gene>
    <name evidence="2" type="ORF">LCGC14_0652140</name>
</gene>
<evidence type="ECO:0000313" key="2">
    <source>
        <dbReference type="EMBL" id="KKN48521.1"/>
    </source>
</evidence>
<protein>
    <recommendedName>
        <fullName evidence="3">Zona occludens toxin N-terminal domain-containing protein</fullName>
    </recommendedName>
</protein>
<accession>A0A0F9THQ4</accession>
<comment type="caution">
    <text evidence="2">The sequence shown here is derived from an EMBL/GenBank/DDBJ whole genome shotgun (WGS) entry which is preliminary data.</text>
</comment>
<keyword evidence="1" id="KW-1133">Transmembrane helix</keyword>
<name>A0A0F9THQ4_9ZZZZ</name>
<keyword evidence="1" id="KW-0472">Membrane</keyword>